<evidence type="ECO:0000313" key="5">
    <source>
        <dbReference type="Proteomes" id="UP000321933"/>
    </source>
</evidence>
<dbReference type="RefSeq" id="WP_148064582.1">
    <property type="nucleotide sequence ID" value="NZ_VRYZ01000005.1"/>
</dbReference>
<dbReference type="PANTHER" id="PTHR30373">
    <property type="entry name" value="UPF0603 PROTEIN YGCG"/>
    <property type="match status" value="1"/>
</dbReference>
<dbReference type="InterPro" id="IPR007621">
    <property type="entry name" value="TPM_dom"/>
</dbReference>
<feature type="transmembrane region" description="Helical" evidence="1">
    <location>
        <begin position="215"/>
        <end position="248"/>
    </location>
</feature>
<feature type="chain" id="PRO_5022743028" evidence="2">
    <location>
        <begin position="28"/>
        <end position="297"/>
    </location>
</feature>
<evidence type="ECO:0000256" key="1">
    <source>
        <dbReference type="SAM" id="Phobius"/>
    </source>
</evidence>
<proteinExistence type="predicted"/>
<gene>
    <name evidence="4" type="ORF">FVW59_11950</name>
</gene>
<evidence type="ECO:0000256" key="2">
    <source>
        <dbReference type="SAM" id="SignalP"/>
    </source>
</evidence>
<dbReference type="AlphaFoldDB" id="A0A5C8ZQZ5"/>
<dbReference type="Pfam" id="PF04536">
    <property type="entry name" value="TPM_phosphatase"/>
    <property type="match status" value="1"/>
</dbReference>
<keyword evidence="2" id="KW-0732">Signal</keyword>
<feature type="signal peptide" evidence="2">
    <location>
        <begin position="1"/>
        <end position="27"/>
    </location>
</feature>
<protein>
    <submittedName>
        <fullName evidence="4">YgcG family protein</fullName>
    </submittedName>
</protein>
<feature type="domain" description="TPM" evidence="3">
    <location>
        <begin position="40"/>
        <end position="163"/>
    </location>
</feature>
<dbReference type="Gene3D" id="3.10.310.50">
    <property type="match status" value="1"/>
</dbReference>
<dbReference type="EMBL" id="VRYZ01000005">
    <property type="protein sequence ID" value="TXS90926.1"/>
    <property type="molecule type" value="Genomic_DNA"/>
</dbReference>
<accession>A0A5C8ZQZ5</accession>
<keyword evidence="1" id="KW-0472">Membrane</keyword>
<keyword evidence="1" id="KW-0812">Transmembrane</keyword>
<reference evidence="4 5" key="1">
    <citation type="submission" date="2019-08" db="EMBL/GenBank/DDBJ databases">
        <title>Parahaliea maris sp. nov., isolated from the surface seawater.</title>
        <authorList>
            <person name="Liu Y."/>
        </authorList>
    </citation>
    <scope>NUCLEOTIDE SEQUENCE [LARGE SCALE GENOMIC DNA]</scope>
    <source>
        <strain evidence="4 5">S2-26</strain>
    </source>
</reference>
<name>A0A5C8ZQZ5_9GAMM</name>
<dbReference type="PANTHER" id="PTHR30373:SF2">
    <property type="entry name" value="UPF0603 PROTEIN YGCG"/>
    <property type="match status" value="1"/>
</dbReference>
<comment type="caution">
    <text evidence="4">The sequence shown here is derived from an EMBL/GenBank/DDBJ whole genome shotgun (WGS) entry which is preliminary data.</text>
</comment>
<dbReference type="Proteomes" id="UP000321933">
    <property type="component" value="Unassembled WGS sequence"/>
</dbReference>
<dbReference type="OrthoDB" id="9810918at2"/>
<keyword evidence="1" id="KW-1133">Transmembrane helix</keyword>
<evidence type="ECO:0000313" key="4">
    <source>
        <dbReference type="EMBL" id="TXS90926.1"/>
    </source>
</evidence>
<organism evidence="4 5">
    <name type="scientific">Parahaliea aestuarii</name>
    <dbReference type="NCBI Taxonomy" id="1852021"/>
    <lineage>
        <taxon>Bacteria</taxon>
        <taxon>Pseudomonadati</taxon>
        <taxon>Pseudomonadota</taxon>
        <taxon>Gammaproteobacteria</taxon>
        <taxon>Cellvibrionales</taxon>
        <taxon>Halieaceae</taxon>
        <taxon>Parahaliea</taxon>
    </lineage>
</organism>
<dbReference type="PROSITE" id="PS51257">
    <property type="entry name" value="PROKAR_LIPOPROTEIN"/>
    <property type="match status" value="1"/>
</dbReference>
<feature type="transmembrane region" description="Helical" evidence="1">
    <location>
        <begin position="186"/>
        <end position="208"/>
    </location>
</feature>
<keyword evidence="5" id="KW-1185">Reference proteome</keyword>
<sequence length="297" mass="30630">MAELRFAPCLRWAIALALFLGACGLAAQPLQAVPKLEQRVSDFTGTLNAEQRQTLEARLAQLEKDTGSQLAILVVDSTAPEDIAAYSIRVVDQWQLGREKFDDGALLLIARQDRRMRIEVGYGLEGAITDAQARQIIDEMIAPHFRNNDYFGGIKAGSQALETLIRGEELPPPAKSRGRSSQGIDWGTLLPVIFVVGWILTGTLHSLLGRTGGSIGLAAMTGGLTWAIAGAIGLAFIIAIVTLAVAMLVPGGNTWSDRGGFGGGYGGGFGGGGFGGGGGGFGGGGGGFGGGGASGGW</sequence>
<evidence type="ECO:0000259" key="3">
    <source>
        <dbReference type="Pfam" id="PF04536"/>
    </source>
</evidence>